<reference evidence="2" key="1">
    <citation type="submission" date="2021-12" db="EMBL/GenBank/DDBJ databases">
        <title>Discovery of the Pendulisporaceae a myxobacterial family with distinct sporulation behavior and unique specialized metabolism.</title>
        <authorList>
            <person name="Garcia R."/>
            <person name="Popoff A."/>
            <person name="Bader C.D."/>
            <person name="Loehr J."/>
            <person name="Walesch S."/>
            <person name="Walt C."/>
            <person name="Boldt J."/>
            <person name="Bunk B."/>
            <person name="Haeckl F.J.F.P.J."/>
            <person name="Gunesch A.P."/>
            <person name="Birkelbach J."/>
            <person name="Nuebel U."/>
            <person name="Pietschmann T."/>
            <person name="Bach T."/>
            <person name="Mueller R."/>
        </authorList>
    </citation>
    <scope>NUCLEOTIDE SEQUENCE</scope>
    <source>
        <strain evidence="2">MSr11367</strain>
    </source>
</reference>
<feature type="chain" id="PRO_5045152586" description="Tryptophan synthase alpha chain" evidence="1">
    <location>
        <begin position="20"/>
        <end position="317"/>
    </location>
</feature>
<evidence type="ECO:0000256" key="1">
    <source>
        <dbReference type="SAM" id="SignalP"/>
    </source>
</evidence>
<gene>
    <name evidence="2" type="ORF">LVJ94_04120</name>
</gene>
<dbReference type="RefSeq" id="WP_394836077.1">
    <property type="nucleotide sequence ID" value="NZ_CP089929.1"/>
</dbReference>
<name>A0ABZ2L7U9_9BACT</name>
<sequence>MVRVFAAAGFVGLALVCGAGCNSSDDDAASGSDRLATAQDATNFCDRTLGVLAGAIDACCTAADKTTSEYGLVNGIVVALAPKCADAVQRSTGKQRILLHPGEAESCYAAYAARLGGGEKCANLTMTFSDPSGTSCRKAFSGVRAAGQLCAGDHECNEGLTCVGATASADGMCQPPPPLGAPCGSSSGSLSLEFGSHPACEGGARCSNGTCIPRAAAGERCVVSDDAHTECAEGLHCRSGTCSSEGRSGPGGACRSGADCNPGYYCDVSAGAQGTCAELKAAGGSCHGGFGTQTECKGRCDAKGGAAGTCTTFCGSQ</sequence>
<evidence type="ECO:0000313" key="3">
    <source>
        <dbReference type="Proteomes" id="UP001374803"/>
    </source>
</evidence>
<protein>
    <recommendedName>
        <fullName evidence="4">Tryptophan synthase alpha chain</fullName>
    </recommendedName>
</protein>
<feature type="signal peptide" evidence="1">
    <location>
        <begin position="1"/>
        <end position="19"/>
    </location>
</feature>
<dbReference type="Proteomes" id="UP001374803">
    <property type="component" value="Chromosome"/>
</dbReference>
<evidence type="ECO:0000313" key="2">
    <source>
        <dbReference type="EMBL" id="WXB06430.1"/>
    </source>
</evidence>
<accession>A0ABZ2L7U9</accession>
<evidence type="ECO:0008006" key="4">
    <source>
        <dbReference type="Google" id="ProtNLM"/>
    </source>
</evidence>
<organism evidence="2 3">
    <name type="scientific">Pendulispora rubella</name>
    <dbReference type="NCBI Taxonomy" id="2741070"/>
    <lineage>
        <taxon>Bacteria</taxon>
        <taxon>Pseudomonadati</taxon>
        <taxon>Myxococcota</taxon>
        <taxon>Myxococcia</taxon>
        <taxon>Myxococcales</taxon>
        <taxon>Sorangiineae</taxon>
        <taxon>Pendulisporaceae</taxon>
        <taxon>Pendulispora</taxon>
    </lineage>
</organism>
<keyword evidence="3" id="KW-1185">Reference proteome</keyword>
<dbReference type="EMBL" id="CP089983">
    <property type="protein sequence ID" value="WXB06430.1"/>
    <property type="molecule type" value="Genomic_DNA"/>
</dbReference>
<proteinExistence type="predicted"/>
<keyword evidence="1" id="KW-0732">Signal</keyword>